<feature type="transmembrane region" description="Helical" evidence="8">
    <location>
        <begin position="132"/>
        <end position="153"/>
    </location>
</feature>
<feature type="transmembrane region" description="Helical" evidence="8">
    <location>
        <begin position="435"/>
        <end position="459"/>
    </location>
</feature>
<evidence type="ECO:0000313" key="10">
    <source>
        <dbReference type="EMBL" id="SGY25940.1"/>
    </source>
</evidence>
<dbReference type="EMBL" id="FQNC01000020">
    <property type="protein sequence ID" value="SGY25940.1"/>
    <property type="molecule type" value="Genomic_DNA"/>
</dbReference>
<dbReference type="InterPro" id="IPR004840">
    <property type="entry name" value="Amino_acid_permease_CS"/>
</dbReference>
<feature type="transmembrane region" description="Helical" evidence="8">
    <location>
        <begin position="281"/>
        <end position="301"/>
    </location>
</feature>
<feature type="compositionally biased region" description="Basic and acidic residues" evidence="7">
    <location>
        <begin position="1"/>
        <end position="16"/>
    </location>
</feature>
<feature type="region of interest" description="Disordered" evidence="7">
    <location>
        <begin position="1"/>
        <end position="38"/>
    </location>
</feature>
<feature type="transmembrane region" description="Helical" evidence="8">
    <location>
        <begin position="514"/>
        <end position="534"/>
    </location>
</feature>
<protein>
    <submittedName>
        <fullName evidence="10">BQ5605_C018g08683 protein</fullName>
    </submittedName>
</protein>
<dbReference type="GO" id="GO:0015171">
    <property type="term" value="F:amino acid transmembrane transporter activity"/>
    <property type="evidence" value="ECO:0007669"/>
    <property type="project" value="TreeGrafter"/>
</dbReference>
<evidence type="ECO:0000256" key="6">
    <source>
        <dbReference type="ARBA" id="ARBA00023136"/>
    </source>
</evidence>
<evidence type="ECO:0000256" key="1">
    <source>
        <dbReference type="ARBA" id="ARBA00004141"/>
    </source>
</evidence>
<keyword evidence="2" id="KW-0813">Transport</keyword>
<accession>A0A2X0LWR3</accession>
<evidence type="ECO:0000256" key="3">
    <source>
        <dbReference type="ARBA" id="ARBA00022692"/>
    </source>
</evidence>
<feature type="transmembrane region" description="Helical" evidence="8">
    <location>
        <begin position="408"/>
        <end position="429"/>
    </location>
</feature>
<feature type="transmembrane region" description="Helical" evidence="8">
    <location>
        <begin position="241"/>
        <end position="261"/>
    </location>
</feature>
<feature type="transmembrane region" description="Helical" evidence="8">
    <location>
        <begin position="633"/>
        <end position="653"/>
    </location>
</feature>
<comment type="subcellular location">
    <subcellularLocation>
        <location evidence="1">Membrane</location>
        <topology evidence="1">Multi-pass membrane protein</topology>
    </subcellularLocation>
</comment>
<evidence type="ECO:0000259" key="9">
    <source>
        <dbReference type="Pfam" id="PF00324"/>
    </source>
</evidence>
<dbReference type="STRING" id="796604.A0A2X0LWR3"/>
<feature type="transmembrane region" description="Helical" evidence="8">
    <location>
        <begin position="53"/>
        <end position="72"/>
    </location>
</feature>
<feature type="domain" description="Amino acid permease/ SLC12A" evidence="9">
    <location>
        <begin position="50"/>
        <end position="537"/>
    </location>
</feature>
<feature type="transmembrane region" description="Helical" evidence="8">
    <location>
        <begin position="159"/>
        <end position="177"/>
    </location>
</feature>
<evidence type="ECO:0000313" key="11">
    <source>
        <dbReference type="Proteomes" id="UP000249464"/>
    </source>
</evidence>
<dbReference type="InterPro" id="IPR004841">
    <property type="entry name" value="AA-permease/SLC12A_dom"/>
</dbReference>
<dbReference type="GO" id="GO:0016020">
    <property type="term" value="C:membrane"/>
    <property type="evidence" value="ECO:0007669"/>
    <property type="project" value="UniProtKB-SubCell"/>
</dbReference>
<proteinExistence type="predicted"/>
<evidence type="ECO:0000256" key="7">
    <source>
        <dbReference type="SAM" id="MobiDB-lite"/>
    </source>
</evidence>
<keyword evidence="5 8" id="KW-1133">Transmembrane helix</keyword>
<keyword evidence="3 8" id="KW-0812">Transmembrane</keyword>
<dbReference type="Pfam" id="PF00324">
    <property type="entry name" value="AA_permease"/>
    <property type="match status" value="2"/>
</dbReference>
<keyword evidence="11" id="KW-1185">Reference proteome</keyword>
<feature type="domain" description="Amino acid permease/ SLC12A" evidence="9">
    <location>
        <begin position="613"/>
        <end position="696"/>
    </location>
</feature>
<name>A0A2X0LWR3_9BASI</name>
<feature type="transmembrane region" description="Helical" evidence="8">
    <location>
        <begin position="355"/>
        <end position="376"/>
    </location>
</feature>
<dbReference type="Proteomes" id="UP000249464">
    <property type="component" value="Unassembled WGS sequence"/>
</dbReference>
<evidence type="ECO:0000256" key="4">
    <source>
        <dbReference type="ARBA" id="ARBA00022970"/>
    </source>
</evidence>
<feature type="transmembrane region" description="Helical" evidence="8">
    <location>
        <begin position="78"/>
        <end position="98"/>
    </location>
</feature>
<organism evidence="10 11">
    <name type="scientific">Microbotryum silenes-dioicae</name>
    <dbReference type="NCBI Taxonomy" id="796604"/>
    <lineage>
        <taxon>Eukaryota</taxon>
        <taxon>Fungi</taxon>
        <taxon>Dikarya</taxon>
        <taxon>Basidiomycota</taxon>
        <taxon>Pucciniomycotina</taxon>
        <taxon>Microbotryomycetes</taxon>
        <taxon>Microbotryales</taxon>
        <taxon>Microbotryaceae</taxon>
        <taxon>Microbotryum</taxon>
    </lineage>
</organism>
<keyword evidence="4" id="KW-0029">Amino-acid transport</keyword>
<dbReference type="Gene3D" id="1.20.1740.10">
    <property type="entry name" value="Amino acid/polyamine transporter I"/>
    <property type="match status" value="2"/>
</dbReference>
<feature type="transmembrane region" description="Helical" evidence="8">
    <location>
        <begin position="605"/>
        <end position="627"/>
    </location>
</feature>
<feature type="transmembrane region" description="Helical" evidence="8">
    <location>
        <begin position="480"/>
        <end position="502"/>
    </location>
</feature>
<dbReference type="InterPro" id="IPR050524">
    <property type="entry name" value="APC_YAT"/>
</dbReference>
<dbReference type="AlphaFoldDB" id="A0A2X0LWR3"/>
<gene>
    <name evidence="10" type="primary">BQ5605_C018g08683</name>
    <name evidence="10" type="ORF">BQ5605_C018G08683</name>
</gene>
<dbReference type="PANTHER" id="PTHR43341:SF20">
    <property type="entry name" value="AAT FAMILY AMINO ACID TRANSPORTER"/>
    <property type="match status" value="1"/>
</dbReference>
<sequence>MSNQFKDHTDYEKGESIDGPTATAYPPGGQPLDQMTGDNAPLQRQLKSRHIQMISISGVIGTGLFMGTANALRHGGPLGLLMGFAAMGSITFGVMVSLGEMIAALPIPGGHISLAQRFVNPAFSFAMGWNYWYNWTIVLPAELNAAAVLIGYWNNKVNPGVWIAVCLVVAAAINVGGTKMYGECEFWFAIIKVLTIVGLIILGIILDAGGVTGDPIGFRYWRNPGVFVQYLGLEGAKGRFLGFWAVLIQAAFSYIGTEIVAITAGEAKNPKKTLPKAIRRIYVRILLFYILGVFVIGLLVASDVSLLRQAERPATTERVLNLTLLCRVLITQDPRLNLKVSTAARSPFVIAINNAGIPALPSIINACLLTSAWSAASSDLYVSSRALYGLALNGNAPKFLRKTNRWGLPYICVIVGILFSFLAFMSVGSSSAGEVFGWFANMTSVCGLSTWTGICFTYIRFSKAMKAQGLSRDTLVYKAPLQPFLAYYALIFSLIVLFFNGWEVFVHIDGHFDKATFITSYFPILFFPVLYFGYRFTKGGPLVPYGESDLISGSRPEEEEEVEKKPKNFIMKVWAFIIQKGPDEVFQVTASKQTSKRYYCPDRALCRPAVPCGFIGAGLFLGTANALRHGGPLGLLMGFAAMGSITFGVMVSLGEMIAALPIPGGHISLAQRFVNAAFFRHGLKLLVHWTIVLPAERHIPRRNEASSFERRASIDRR</sequence>
<evidence type="ECO:0000256" key="2">
    <source>
        <dbReference type="ARBA" id="ARBA00022448"/>
    </source>
</evidence>
<evidence type="ECO:0000256" key="8">
    <source>
        <dbReference type="SAM" id="Phobius"/>
    </source>
</evidence>
<keyword evidence="6 8" id="KW-0472">Membrane</keyword>
<evidence type="ECO:0000256" key="5">
    <source>
        <dbReference type="ARBA" id="ARBA00022989"/>
    </source>
</evidence>
<dbReference type="PANTHER" id="PTHR43341">
    <property type="entry name" value="AMINO ACID PERMEASE"/>
    <property type="match status" value="1"/>
</dbReference>
<dbReference type="FunFam" id="1.20.1740.10:FF:000006">
    <property type="entry name" value="General amino acid permease"/>
    <property type="match status" value="1"/>
</dbReference>
<reference evidence="10 11" key="1">
    <citation type="submission" date="2016-11" db="EMBL/GenBank/DDBJ databases">
        <authorList>
            <person name="Jaros S."/>
            <person name="Januszkiewicz K."/>
            <person name="Wedrychowicz H."/>
        </authorList>
    </citation>
    <scope>NUCLEOTIDE SEQUENCE [LARGE SCALE GENOMIC DNA]</scope>
</reference>
<feature type="transmembrane region" description="Helical" evidence="8">
    <location>
        <begin position="186"/>
        <end position="206"/>
    </location>
</feature>
<dbReference type="PROSITE" id="PS00218">
    <property type="entry name" value="AMINO_ACID_PERMEASE_1"/>
    <property type="match status" value="2"/>
</dbReference>